<evidence type="ECO:0000256" key="2">
    <source>
        <dbReference type="ARBA" id="ARBA00022803"/>
    </source>
</evidence>
<dbReference type="AlphaFoldDB" id="A0AAE1Z7B5"/>
<dbReference type="Pfam" id="PF16669">
    <property type="entry name" value="TTC5_OB"/>
    <property type="match status" value="1"/>
</dbReference>
<dbReference type="Proteomes" id="UP001292079">
    <property type="component" value="Unassembled WGS sequence"/>
</dbReference>
<feature type="region of interest" description="Disordered" evidence="6">
    <location>
        <begin position="519"/>
        <end position="545"/>
    </location>
</feature>
<gene>
    <name evidence="8" type="ORF">MN116_008354</name>
</gene>
<accession>A0AAE1Z7B5</accession>
<dbReference type="SMART" id="SM00028">
    <property type="entry name" value="TPR"/>
    <property type="match status" value="2"/>
</dbReference>
<feature type="repeat" description="TPR" evidence="5">
    <location>
        <begin position="161"/>
        <end position="194"/>
    </location>
</feature>
<comment type="caution">
    <text evidence="8">The sequence shown here is derived from an EMBL/GenBank/DDBJ whole genome shotgun (WGS) entry which is preliminary data.</text>
</comment>
<feature type="compositionally biased region" description="Basic residues" evidence="6">
    <location>
        <begin position="524"/>
        <end position="534"/>
    </location>
</feature>
<dbReference type="Pfam" id="PF07719">
    <property type="entry name" value="TPR_2"/>
    <property type="match status" value="1"/>
</dbReference>
<comment type="similarity">
    <text evidence="3">Belongs to the APC3/CDC27 family.</text>
</comment>
<dbReference type="PANTHER" id="PTHR12558">
    <property type="entry name" value="CELL DIVISION CYCLE 16,23,27"/>
    <property type="match status" value="1"/>
</dbReference>
<evidence type="ECO:0000259" key="7">
    <source>
        <dbReference type="Pfam" id="PF16669"/>
    </source>
</evidence>
<dbReference type="InterPro" id="IPR038645">
    <property type="entry name" value="TTC5_OB_sf"/>
</dbReference>
<sequence length="751" mass="84158">MTQLEEPPDAIQQDHFESNENILDEIRTRVNDLYKFKNEILNEWADKYGVLNEPTSEFWMEADTIHSVISESRELNQNKNVLIQSKFTDTICVFKKYESVFTRAPALNKAEFCYQYGKALNAIDSDLYTGDVEDSADINSDLTCQAIQWLTKALKFNSQHLEAWCELGDACWRQGDPVQAAEHFRQALKIDPKHIKSLCHLSMVIRQLPNTSTTNGNNDKSTLGNIDDSSPDMKSSIFNQSVDLAHTAVSQQPTNGHAWSVLGNALLTLFFKSFGSFYAASSPLSCQFSTSNEQIICCQKSSDKCTTGNANTLTKSPVASLQLLMNRCLAAYAQAVKDRLTALEPNFHYNRGLAWHYQDLFGQTLKCWLKAVCLDPDWPAPLIGIKRIIKFVMEWYKLMQQLIDKNNSTDIKSNQEDQSSKQSNDKQKKMDEFIFPLSPLKTLSSIDLGKNTMNSDSSISVNDVVDQSNSSQNISLNSKDITALNRLLGPYCPFFNNKTTDNNRNNHGENLVETNMMKKGVGSSKKKKHFKASKHSNSNNLINSRDNDSNLMNSLATSQRLRFILFNNLQIGLNKNTVCVGRVFAELPTDSDLTLNLLLVDPDGTPFAVRFYNIGKGVGPTRNDIIAIPHPFVEEILIEGFVLLACLNTLSILDNKYLSDMITKFSYLRTTSHHTTDVDGAATSTTTKGEINSDNSSNCTGSQSLIHLPNQLLDLHMRIIRVPLPNFLIVNGQLVGSSWTAVPVLKNIFFT</sequence>
<evidence type="ECO:0000256" key="4">
    <source>
        <dbReference type="ARBA" id="ARBA00039307"/>
    </source>
</evidence>
<protein>
    <recommendedName>
        <fullName evidence="4">Cell division cycle protein 27 homolog</fullName>
    </recommendedName>
</protein>
<dbReference type="PANTHER" id="PTHR12558:SF13">
    <property type="entry name" value="CELL DIVISION CYCLE PROTEIN 27 HOMOLOG"/>
    <property type="match status" value="1"/>
</dbReference>
<proteinExistence type="inferred from homology"/>
<dbReference type="Gene3D" id="1.25.40.10">
    <property type="entry name" value="Tetratricopeptide repeat domain"/>
    <property type="match status" value="2"/>
</dbReference>
<dbReference type="EMBL" id="JALJAT010000007">
    <property type="protein sequence ID" value="KAK4468194.1"/>
    <property type="molecule type" value="Genomic_DNA"/>
</dbReference>
<evidence type="ECO:0000256" key="5">
    <source>
        <dbReference type="PROSITE-ProRule" id="PRU00339"/>
    </source>
</evidence>
<reference evidence="8" key="1">
    <citation type="submission" date="2022-04" db="EMBL/GenBank/DDBJ databases">
        <authorList>
            <person name="Xu L."/>
            <person name="Lv Z."/>
        </authorList>
    </citation>
    <scope>NUCLEOTIDE SEQUENCE</scope>
    <source>
        <strain evidence="8">LV_2022a</strain>
    </source>
</reference>
<evidence type="ECO:0000256" key="3">
    <source>
        <dbReference type="ARBA" id="ARBA00038210"/>
    </source>
</evidence>
<keyword evidence="2 5" id="KW-0802">TPR repeat</keyword>
<feature type="domain" description="Tetratricopeptide repeat protein 5 OB fold" evidence="7">
    <location>
        <begin position="562"/>
        <end position="639"/>
    </location>
</feature>
<evidence type="ECO:0000313" key="9">
    <source>
        <dbReference type="Proteomes" id="UP001292079"/>
    </source>
</evidence>
<dbReference type="InterPro" id="IPR019734">
    <property type="entry name" value="TPR_rpt"/>
</dbReference>
<reference evidence="8" key="2">
    <citation type="journal article" date="2023" name="Infect Dis Poverty">
        <title>Chromosome-scale genome of the human blood fluke Schistosoma mekongi and its implications for public health.</title>
        <authorList>
            <person name="Zhou M."/>
            <person name="Xu L."/>
            <person name="Xu D."/>
            <person name="Chen W."/>
            <person name="Khan J."/>
            <person name="Hu Y."/>
            <person name="Huang H."/>
            <person name="Wei H."/>
            <person name="Zhang Y."/>
            <person name="Chusongsang P."/>
            <person name="Tanasarnprasert K."/>
            <person name="Hu X."/>
            <person name="Limpanont Y."/>
            <person name="Lv Z."/>
        </authorList>
    </citation>
    <scope>NUCLEOTIDE SEQUENCE</scope>
    <source>
        <strain evidence="8">LV_2022a</strain>
    </source>
</reference>
<dbReference type="SUPFAM" id="SSF48452">
    <property type="entry name" value="TPR-like"/>
    <property type="match status" value="1"/>
</dbReference>
<keyword evidence="9" id="KW-1185">Reference proteome</keyword>
<dbReference type="Gene3D" id="2.40.50.550">
    <property type="match status" value="1"/>
</dbReference>
<dbReference type="InterPro" id="IPR032076">
    <property type="entry name" value="TTC5_OB"/>
</dbReference>
<dbReference type="InterPro" id="IPR013105">
    <property type="entry name" value="TPR_2"/>
</dbReference>
<evidence type="ECO:0000256" key="6">
    <source>
        <dbReference type="SAM" id="MobiDB-lite"/>
    </source>
</evidence>
<name>A0AAE1Z7B5_SCHME</name>
<evidence type="ECO:0000313" key="8">
    <source>
        <dbReference type="EMBL" id="KAK4468194.1"/>
    </source>
</evidence>
<evidence type="ECO:0000256" key="1">
    <source>
        <dbReference type="ARBA" id="ARBA00022737"/>
    </source>
</evidence>
<dbReference type="PROSITE" id="PS50005">
    <property type="entry name" value="TPR"/>
    <property type="match status" value="1"/>
</dbReference>
<organism evidence="8 9">
    <name type="scientific">Schistosoma mekongi</name>
    <name type="common">Parasitic worm</name>
    <dbReference type="NCBI Taxonomy" id="38744"/>
    <lineage>
        <taxon>Eukaryota</taxon>
        <taxon>Metazoa</taxon>
        <taxon>Spiralia</taxon>
        <taxon>Lophotrochozoa</taxon>
        <taxon>Platyhelminthes</taxon>
        <taxon>Trematoda</taxon>
        <taxon>Digenea</taxon>
        <taxon>Strigeidida</taxon>
        <taxon>Schistosomatoidea</taxon>
        <taxon>Schistosomatidae</taxon>
        <taxon>Schistosoma</taxon>
    </lineage>
</organism>
<dbReference type="InterPro" id="IPR011990">
    <property type="entry name" value="TPR-like_helical_dom_sf"/>
</dbReference>
<keyword evidence="1" id="KW-0677">Repeat</keyword>